<feature type="compositionally biased region" description="Basic and acidic residues" evidence="11">
    <location>
        <begin position="311"/>
        <end position="332"/>
    </location>
</feature>
<dbReference type="Gene3D" id="1.25.40.90">
    <property type="match status" value="1"/>
</dbReference>
<feature type="transmembrane region" description="Helical" evidence="10">
    <location>
        <begin position="1081"/>
        <end position="1101"/>
    </location>
</feature>
<dbReference type="SUPFAM" id="SSF51045">
    <property type="entry name" value="WW domain"/>
    <property type="match status" value="1"/>
</dbReference>
<comment type="subcellular location">
    <subcellularLocation>
        <location evidence="1">Cytoplasmic vesicle</location>
        <location evidence="1">Clathrin-coated vesicle</location>
    </subcellularLocation>
    <subcellularLocation>
        <location evidence="3">Golgi apparatus</location>
    </subcellularLocation>
    <subcellularLocation>
        <location evidence="2">Membrane</location>
        <topology evidence="2">Multi-pass membrane protein</topology>
    </subcellularLocation>
</comment>
<evidence type="ECO:0000256" key="6">
    <source>
        <dbReference type="ARBA" id="ARBA00022989"/>
    </source>
</evidence>
<evidence type="ECO:0000259" key="13">
    <source>
        <dbReference type="PROSITE" id="PS50942"/>
    </source>
</evidence>
<dbReference type="InterPro" id="IPR036020">
    <property type="entry name" value="WW_dom_sf"/>
</dbReference>
<dbReference type="GO" id="GO:0005768">
    <property type="term" value="C:endosome"/>
    <property type="evidence" value="ECO:0007669"/>
    <property type="project" value="TreeGrafter"/>
</dbReference>
<feature type="compositionally biased region" description="Low complexity" evidence="11">
    <location>
        <begin position="410"/>
        <end position="423"/>
    </location>
</feature>
<dbReference type="InterPro" id="IPR013809">
    <property type="entry name" value="ENTH"/>
</dbReference>
<feature type="transmembrane region" description="Helical" evidence="10">
    <location>
        <begin position="1107"/>
        <end position="1130"/>
    </location>
</feature>
<dbReference type="GO" id="GO:0005794">
    <property type="term" value="C:Golgi apparatus"/>
    <property type="evidence" value="ECO:0007669"/>
    <property type="project" value="UniProtKB-SubCell"/>
</dbReference>
<dbReference type="InterPro" id="IPR007305">
    <property type="entry name" value="Vesicle_transpt_Got1/SFT2"/>
</dbReference>
<feature type="compositionally biased region" description="Basic and acidic residues" evidence="11">
    <location>
        <begin position="344"/>
        <end position="358"/>
    </location>
</feature>
<gene>
    <name evidence="14" type="ORF">RDI58_023569</name>
</gene>
<dbReference type="Pfam" id="PF04178">
    <property type="entry name" value="Got1"/>
    <property type="match status" value="1"/>
</dbReference>
<feature type="region of interest" description="Disordered" evidence="11">
    <location>
        <begin position="373"/>
        <end position="544"/>
    </location>
</feature>
<dbReference type="GO" id="GO:0005543">
    <property type="term" value="F:phospholipid binding"/>
    <property type="evidence" value="ECO:0007669"/>
    <property type="project" value="TreeGrafter"/>
</dbReference>
<dbReference type="Pfam" id="PF01417">
    <property type="entry name" value="ENTH"/>
    <property type="match status" value="1"/>
</dbReference>
<keyword evidence="6 10" id="KW-1133">Transmembrane helix</keyword>
<feature type="region of interest" description="Disordered" evidence="11">
    <location>
        <begin position="311"/>
        <end position="358"/>
    </location>
</feature>
<evidence type="ECO:0000313" key="15">
    <source>
        <dbReference type="Proteomes" id="UP001371456"/>
    </source>
</evidence>
<feature type="compositionally biased region" description="Low complexity" evidence="11">
    <location>
        <begin position="496"/>
        <end position="507"/>
    </location>
</feature>
<feature type="transmembrane region" description="Helical" evidence="10">
    <location>
        <begin position="1174"/>
        <end position="1195"/>
    </location>
</feature>
<dbReference type="PROSITE" id="PS50020">
    <property type="entry name" value="WW_DOMAIN_2"/>
    <property type="match status" value="1"/>
</dbReference>
<dbReference type="Proteomes" id="UP001371456">
    <property type="component" value="Unassembled WGS sequence"/>
</dbReference>
<comment type="similarity">
    <text evidence="4">Belongs to the epsin family.</text>
</comment>
<proteinExistence type="inferred from homology"/>
<dbReference type="GO" id="GO:0006897">
    <property type="term" value="P:endocytosis"/>
    <property type="evidence" value="ECO:0007669"/>
    <property type="project" value="TreeGrafter"/>
</dbReference>
<sequence>MEFPELSLAPSYLSNYESHQINLPMKRKQEMIQASVDLQLKDPLPLDWEQCLDLQSGRMYYLNRKTLKKTWDWPKDQKLDLELNISSRSIQMDDDHDHDYYSKKQNKSNSTSGSNNMIALPCSNCHLLVIVSQSSPCCPNCKSYIGYQIPSESVLVTWPATKMKKALDQTVRDLKRGVKKNVLKVPSLEQKVLDATSNEPWGAHGSLLADIAQASRNYHEYQMIMALIWKRVNDTGKNWRHVYKALVVLDYLVASGSERVIDEIREHSYQISALSDFQYIDSSGKDQGSHVRMKSQSLVVLVNDKERIQEVRQKAATNRDKFHNTSRSDMHRPGSYSSSGGYGDRYEEERYRGRDEERNGYGREKEWGYRDEDKYGRYGNSYSNDGDRYGRGYDDRSQDENRDDDHRGRSQSVDDNSNDSRSISSDRNRDRAYDDDGQYPPRESGARAEDRSQDGSVNGMQHERRFSEQNLDLPPSYEESIGASQSATHSERNVETTSTSAPKASSPHAIGSPNKEATPAPAPVAASLSTPFSATTPPENKDIENFDEFDPRASFSVARAQSNNPIPTTSIGTEVDLLGSLSEPFSSNSLVLASTATTTSEMFEDPFGDGPFKAVPTSDTVQNQLQNISPPSFPPNSNLSPELCAEIASITYAAPNYAHQELSTSNHDIDILANILPPSAPSPSLHPSGDHAISSVPFTAQTGFPSYSGPAVQPTGYTTTHVQDAPPTGFAAQPGLQLPQTSFPIHGQPLSQIGFTGQMSNSPYFCGYSVQPGQTPQTSFGPQSGQFAPLNGFPFASGSFPHPEIQVTAGQSLQTNVNFGGINTGLGDTSSVRMQMGQTPAGPSFLTQAATASGMPSQMNLQYSQNQANNVSMPPLPTPISTALVIGNQPAKDKFETKSTVWADTLSRGLVNLNISGSKTNPLADIGVDFDAINRKEKRMEKPSIIPLTSTVTMGKAMGSGSGIGRAGAGALRPSSNPMAGIGMGMGMSMGVGAPGVYGVSQPMGMGIARPMHMGMSMNMGQGVQMQQPSGFPPGSTMPGGYNPMMGTEKLNLCGRYRSSGFRKRHSSSEMAYEFDEQKKVGLGLVGFGIFFTFLAIILFFDRGLLALANILLLAGVALLLGLRSTLQLFKVNYKGTISFTLGLFLIFVRWPVVGIIVEIYGCIILFSCFWPSIKVFLFQIPVFGWILQYPALILDRFRS</sequence>
<dbReference type="GO" id="GO:0030125">
    <property type="term" value="C:clathrin vesicle coat"/>
    <property type="evidence" value="ECO:0007669"/>
    <property type="project" value="TreeGrafter"/>
</dbReference>
<keyword evidence="5 10" id="KW-0812">Transmembrane</keyword>
<comment type="caution">
    <text evidence="10">Lacks conserved residue(s) required for the propagation of feature annotation.</text>
</comment>
<evidence type="ECO:0000256" key="11">
    <source>
        <dbReference type="SAM" id="MobiDB-lite"/>
    </source>
</evidence>
<dbReference type="PANTHER" id="PTHR12276">
    <property type="entry name" value="EPSIN/ENT-RELATED"/>
    <property type="match status" value="1"/>
</dbReference>
<evidence type="ECO:0000259" key="12">
    <source>
        <dbReference type="PROSITE" id="PS50020"/>
    </source>
</evidence>
<feature type="compositionally biased region" description="Basic and acidic residues" evidence="11">
    <location>
        <begin position="444"/>
        <end position="453"/>
    </location>
</feature>
<organism evidence="14 15">
    <name type="scientific">Solanum bulbocastanum</name>
    <name type="common">Wild potato</name>
    <dbReference type="NCBI Taxonomy" id="147425"/>
    <lineage>
        <taxon>Eukaryota</taxon>
        <taxon>Viridiplantae</taxon>
        <taxon>Streptophyta</taxon>
        <taxon>Embryophyta</taxon>
        <taxon>Tracheophyta</taxon>
        <taxon>Spermatophyta</taxon>
        <taxon>Magnoliopsida</taxon>
        <taxon>eudicotyledons</taxon>
        <taxon>Gunneridae</taxon>
        <taxon>Pentapetalae</taxon>
        <taxon>asterids</taxon>
        <taxon>lamiids</taxon>
        <taxon>Solanales</taxon>
        <taxon>Solanaceae</taxon>
        <taxon>Solanoideae</taxon>
        <taxon>Solaneae</taxon>
        <taxon>Solanum</taxon>
    </lineage>
</organism>
<dbReference type="CDD" id="cd03571">
    <property type="entry name" value="ENTH"/>
    <property type="match status" value="1"/>
</dbReference>
<feature type="domain" description="WW" evidence="12">
    <location>
        <begin position="42"/>
        <end position="76"/>
    </location>
</feature>
<evidence type="ECO:0008006" key="16">
    <source>
        <dbReference type="Google" id="ProtNLM"/>
    </source>
</evidence>
<evidence type="ECO:0000313" key="14">
    <source>
        <dbReference type="EMBL" id="KAK6781385.1"/>
    </source>
</evidence>
<feature type="region of interest" description="Disordered" evidence="11">
    <location>
        <begin position="94"/>
        <end position="113"/>
    </location>
</feature>
<dbReference type="Gene3D" id="2.20.70.10">
    <property type="match status" value="1"/>
</dbReference>
<dbReference type="InterPro" id="IPR008942">
    <property type="entry name" value="ENTH_VHS"/>
</dbReference>
<feature type="compositionally biased region" description="Basic and acidic residues" evidence="11">
    <location>
        <begin position="424"/>
        <end position="434"/>
    </location>
</feature>
<dbReference type="InterPro" id="IPR001202">
    <property type="entry name" value="WW_dom"/>
</dbReference>
<evidence type="ECO:0000256" key="5">
    <source>
        <dbReference type="ARBA" id="ARBA00022692"/>
    </source>
</evidence>
<evidence type="ECO:0000256" key="7">
    <source>
        <dbReference type="ARBA" id="ARBA00023034"/>
    </source>
</evidence>
<evidence type="ECO:0000256" key="10">
    <source>
        <dbReference type="PROSITE-ProRule" id="PRU00243"/>
    </source>
</evidence>
<evidence type="ECO:0000256" key="3">
    <source>
        <dbReference type="ARBA" id="ARBA00004555"/>
    </source>
</evidence>
<comment type="caution">
    <text evidence="14">The sequence shown here is derived from an EMBL/GenBank/DDBJ whole genome shotgun (WGS) entry which is preliminary data.</text>
</comment>
<evidence type="ECO:0000256" key="2">
    <source>
        <dbReference type="ARBA" id="ARBA00004141"/>
    </source>
</evidence>
<evidence type="ECO:0000256" key="9">
    <source>
        <dbReference type="ARBA" id="ARBA00023329"/>
    </source>
</evidence>
<dbReference type="GO" id="GO:0030276">
    <property type="term" value="F:clathrin binding"/>
    <property type="evidence" value="ECO:0007669"/>
    <property type="project" value="TreeGrafter"/>
</dbReference>
<feature type="compositionally biased region" description="Basic and acidic residues" evidence="11">
    <location>
        <begin position="385"/>
        <end position="408"/>
    </location>
</feature>
<evidence type="ECO:0000256" key="4">
    <source>
        <dbReference type="ARBA" id="ARBA00010130"/>
    </source>
</evidence>
<protein>
    <recommendedName>
        <fullName evidence="16">Clathrin interactor EPSIN 2</fullName>
    </recommendedName>
</protein>
<keyword evidence="9" id="KW-0968">Cytoplasmic vesicle</keyword>
<dbReference type="AlphaFoldDB" id="A0AAN8T460"/>
<keyword evidence="7" id="KW-0333">Golgi apparatus</keyword>
<dbReference type="FunFam" id="1.25.40.90:FF:000006">
    <property type="entry name" value="Clathrin interactor 1"/>
    <property type="match status" value="1"/>
</dbReference>
<keyword evidence="8 10" id="KW-0472">Membrane</keyword>
<reference evidence="14 15" key="1">
    <citation type="submission" date="2024-02" db="EMBL/GenBank/DDBJ databases">
        <title>de novo genome assembly of Solanum bulbocastanum strain 11H21.</title>
        <authorList>
            <person name="Hosaka A.J."/>
        </authorList>
    </citation>
    <scope>NUCLEOTIDE SEQUENCE [LARGE SCALE GENOMIC DNA]</scope>
    <source>
        <tissue evidence="14">Young leaves</tissue>
    </source>
</reference>
<accession>A0AAN8T460</accession>
<evidence type="ECO:0000256" key="8">
    <source>
        <dbReference type="ARBA" id="ARBA00023136"/>
    </source>
</evidence>
<evidence type="ECO:0000256" key="1">
    <source>
        <dbReference type="ARBA" id="ARBA00004132"/>
    </source>
</evidence>
<feature type="region of interest" description="Disordered" evidence="11">
    <location>
        <begin position="707"/>
        <end position="739"/>
    </location>
</feature>
<dbReference type="SMART" id="SM00456">
    <property type="entry name" value="WW"/>
    <property type="match status" value="1"/>
</dbReference>
<dbReference type="SUPFAM" id="SSF48464">
    <property type="entry name" value="ENTH/VHS domain"/>
    <property type="match status" value="1"/>
</dbReference>
<feature type="transmembrane region" description="Helical" evidence="10">
    <location>
        <begin position="1142"/>
        <end position="1168"/>
    </location>
</feature>
<dbReference type="PANTHER" id="PTHR12276:SF86">
    <property type="entry name" value="CLATHRIN INTERACTOR EPSIN 2-LIKE"/>
    <property type="match status" value="1"/>
</dbReference>
<keyword evidence="15" id="KW-1185">Reference proteome</keyword>
<name>A0AAN8T460_SOLBU</name>
<feature type="domain" description="ENTH" evidence="13">
    <location>
        <begin position="180"/>
        <end position="312"/>
    </location>
</feature>
<dbReference type="SMART" id="SM00273">
    <property type="entry name" value="ENTH"/>
    <property type="match status" value="1"/>
</dbReference>
<dbReference type="EMBL" id="JBANQN010000009">
    <property type="protein sequence ID" value="KAK6781385.1"/>
    <property type="molecule type" value="Genomic_DNA"/>
</dbReference>
<feature type="compositionally biased region" description="Polar residues" evidence="11">
    <location>
        <begin position="527"/>
        <end position="538"/>
    </location>
</feature>
<dbReference type="PROSITE" id="PS50942">
    <property type="entry name" value="ENTH"/>
    <property type="match status" value="1"/>
</dbReference>
<feature type="transmembrane region" description="Helical" evidence="10">
    <location>
        <begin position="979"/>
        <end position="1000"/>
    </location>
</feature>
<dbReference type="GO" id="GO:0005886">
    <property type="term" value="C:plasma membrane"/>
    <property type="evidence" value="ECO:0007669"/>
    <property type="project" value="TreeGrafter"/>
</dbReference>